<dbReference type="FunFam" id="3.40.1610.10:FF:000001">
    <property type="entry name" value="Hydantoinase, putative"/>
    <property type="match status" value="1"/>
</dbReference>
<dbReference type="SUPFAM" id="SSF160991">
    <property type="entry name" value="CV3147-like"/>
    <property type="match status" value="1"/>
</dbReference>
<dbReference type="Gene3D" id="3.40.1610.10">
    <property type="entry name" value="CV3147-like domain"/>
    <property type="match status" value="1"/>
</dbReference>
<dbReference type="InterPro" id="IPR048350">
    <property type="entry name" value="S-Me-THD-like_C"/>
</dbReference>
<evidence type="ECO:0000256" key="4">
    <source>
        <dbReference type="ARBA" id="ARBA00022786"/>
    </source>
</evidence>
<dbReference type="PANTHER" id="PTHR45700">
    <property type="entry name" value="UBIQUITIN-PROTEIN LIGASE E3C"/>
    <property type="match status" value="1"/>
</dbReference>
<dbReference type="GO" id="GO:0006511">
    <property type="term" value="P:ubiquitin-dependent protein catabolic process"/>
    <property type="evidence" value="ECO:0007669"/>
    <property type="project" value="TreeGrafter"/>
</dbReference>
<dbReference type="PANTHER" id="PTHR45700:SF2">
    <property type="entry name" value="UBIQUITIN-PROTEIN LIGASE E3C"/>
    <property type="match status" value="1"/>
</dbReference>
<dbReference type="Pfam" id="PF00632">
    <property type="entry name" value="HECT"/>
    <property type="match status" value="1"/>
</dbReference>
<dbReference type="InterPro" id="IPR010318">
    <property type="entry name" value="S-Me-THD_N"/>
</dbReference>
<dbReference type="Pfam" id="PF20906">
    <property type="entry name" value="S-Me-THD_C"/>
    <property type="match status" value="1"/>
</dbReference>
<accession>A0A8H5FZW7</accession>
<name>A0A8H5FZW7_9AGAR</name>
<reference evidence="7 8" key="1">
    <citation type="journal article" date="2020" name="ISME J.">
        <title>Uncovering the hidden diversity of litter-decomposition mechanisms in mushroom-forming fungi.</title>
        <authorList>
            <person name="Floudas D."/>
            <person name="Bentzer J."/>
            <person name="Ahren D."/>
            <person name="Johansson T."/>
            <person name="Persson P."/>
            <person name="Tunlid A."/>
        </authorList>
    </citation>
    <scope>NUCLEOTIDE SEQUENCE [LARGE SCALE GENOMIC DNA]</scope>
    <source>
        <strain evidence="7 8">CBS 146.42</strain>
    </source>
</reference>
<dbReference type="InterPro" id="IPR043129">
    <property type="entry name" value="ATPase_NBD"/>
</dbReference>
<dbReference type="GO" id="GO:0061630">
    <property type="term" value="F:ubiquitin protein ligase activity"/>
    <property type="evidence" value="ECO:0007669"/>
    <property type="project" value="UniProtKB-EC"/>
</dbReference>
<organism evidence="7 8">
    <name type="scientific">Leucocoprinus leucothites</name>
    <dbReference type="NCBI Taxonomy" id="201217"/>
    <lineage>
        <taxon>Eukaryota</taxon>
        <taxon>Fungi</taxon>
        <taxon>Dikarya</taxon>
        <taxon>Basidiomycota</taxon>
        <taxon>Agaricomycotina</taxon>
        <taxon>Agaricomycetes</taxon>
        <taxon>Agaricomycetidae</taxon>
        <taxon>Agaricales</taxon>
        <taxon>Agaricineae</taxon>
        <taxon>Agaricaceae</taxon>
        <taxon>Leucocoprinus</taxon>
    </lineage>
</organism>
<dbReference type="OrthoDB" id="8068875at2759"/>
<feature type="active site" description="Glycyl thioester intermediate" evidence="5">
    <location>
        <position position="2220"/>
    </location>
</feature>
<keyword evidence="4 5" id="KW-0833">Ubl conjugation pathway</keyword>
<dbReference type="EMBL" id="JAACJO010000008">
    <property type="protein sequence ID" value="KAF5355124.1"/>
    <property type="molecule type" value="Genomic_DNA"/>
</dbReference>
<dbReference type="SUPFAM" id="SSF56204">
    <property type="entry name" value="Hect, E3 ligase catalytic domain"/>
    <property type="match status" value="1"/>
</dbReference>
<dbReference type="InterPro" id="IPR024071">
    <property type="entry name" value="S-Me-THD_C_sf"/>
</dbReference>
<dbReference type="SMART" id="SM00119">
    <property type="entry name" value="HECTc"/>
    <property type="match status" value="1"/>
</dbReference>
<dbReference type="InterPro" id="IPR044611">
    <property type="entry name" value="E3A/B/C-like"/>
</dbReference>
<gene>
    <name evidence="7" type="ORF">D9756_005712</name>
</gene>
<dbReference type="InterPro" id="IPR035983">
    <property type="entry name" value="Hect_E3_ubiquitin_ligase"/>
</dbReference>
<keyword evidence="8" id="KW-1185">Reference proteome</keyword>
<dbReference type="InterPro" id="IPR008040">
    <property type="entry name" value="Hydant_A_N"/>
</dbReference>
<evidence type="ECO:0000256" key="5">
    <source>
        <dbReference type="PROSITE-ProRule" id="PRU00104"/>
    </source>
</evidence>
<evidence type="ECO:0000256" key="3">
    <source>
        <dbReference type="ARBA" id="ARBA00022679"/>
    </source>
</evidence>
<dbReference type="Gene3D" id="3.30.2160.10">
    <property type="entry name" value="Hect, E3 ligase catalytic domain"/>
    <property type="match status" value="1"/>
</dbReference>
<dbReference type="GO" id="GO:0000209">
    <property type="term" value="P:protein polyubiquitination"/>
    <property type="evidence" value="ECO:0007669"/>
    <property type="project" value="InterPro"/>
</dbReference>
<feature type="domain" description="HECT" evidence="6">
    <location>
        <begin position="1915"/>
        <end position="2252"/>
    </location>
</feature>
<dbReference type="SUPFAM" id="SSF53067">
    <property type="entry name" value="Actin-like ATPase domain"/>
    <property type="match status" value="2"/>
</dbReference>
<dbReference type="InterPro" id="IPR027479">
    <property type="entry name" value="S-Me-THD_N_sf"/>
</dbReference>
<evidence type="ECO:0000259" key="6">
    <source>
        <dbReference type="PROSITE" id="PS50237"/>
    </source>
</evidence>
<comment type="caution">
    <text evidence="7">The sequence shown here is derived from an EMBL/GenBank/DDBJ whole genome shotgun (WGS) entry which is preliminary data.</text>
</comment>
<comment type="catalytic activity">
    <reaction evidence="1">
        <text>S-ubiquitinyl-[E2 ubiquitin-conjugating enzyme]-L-cysteine + [acceptor protein]-L-lysine = [E2 ubiquitin-conjugating enzyme]-L-cysteine + N(6)-ubiquitinyl-[acceptor protein]-L-lysine.</text>
        <dbReference type="EC" id="2.3.2.26"/>
    </reaction>
</comment>
<dbReference type="Gene3D" id="3.90.1750.10">
    <property type="entry name" value="Hect, E3 ligase catalytic domains"/>
    <property type="match status" value="1"/>
</dbReference>
<dbReference type="Pfam" id="PF05378">
    <property type="entry name" value="Hydant_A_N"/>
    <property type="match status" value="1"/>
</dbReference>
<proteinExistence type="predicted"/>
<dbReference type="InterPro" id="IPR002821">
    <property type="entry name" value="Hydantoinase_A"/>
</dbReference>
<dbReference type="PROSITE" id="PS50237">
    <property type="entry name" value="HECT"/>
    <property type="match status" value="1"/>
</dbReference>
<evidence type="ECO:0000313" key="7">
    <source>
        <dbReference type="EMBL" id="KAF5355124.1"/>
    </source>
</evidence>
<dbReference type="CDD" id="cd00078">
    <property type="entry name" value="HECTc"/>
    <property type="match status" value="1"/>
</dbReference>
<dbReference type="Gene3D" id="3.30.2410.10">
    <property type="entry name" value="Hect, E3 ligase catalytic domain"/>
    <property type="match status" value="1"/>
</dbReference>
<dbReference type="FunFam" id="3.30.2160.10:FF:000002">
    <property type="entry name" value="Putative Ubiquitin-protein ligase E3C"/>
    <property type="match status" value="1"/>
</dbReference>
<evidence type="ECO:0000313" key="8">
    <source>
        <dbReference type="Proteomes" id="UP000559027"/>
    </source>
</evidence>
<dbReference type="GO" id="GO:0016787">
    <property type="term" value="F:hydrolase activity"/>
    <property type="evidence" value="ECO:0007669"/>
    <property type="project" value="InterPro"/>
</dbReference>
<dbReference type="Pfam" id="PF06032">
    <property type="entry name" value="S-Me-THD_N"/>
    <property type="match status" value="1"/>
</dbReference>
<dbReference type="Proteomes" id="UP000559027">
    <property type="component" value="Unassembled WGS sequence"/>
</dbReference>
<evidence type="ECO:0000256" key="2">
    <source>
        <dbReference type="ARBA" id="ARBA00012485"/>
    </source>
</evidence>
<protein>
    <recommendedName>
        <fullName evidence="2">HECT-type E3 ubiquitin transferase</fullName>
        <ecNumber evidence="2">2.3.2.26</ecNumber>
    </recommendedName>
</protein>
<dbReference type="InterPro" id="IPR000569">
    <property type="entry name" value="HECT_dom"/>
</dbReference>
<sequence>MFTILRRVSQDLLLCAFAIWLYRQFLVNPNYYISNKFTQELTRKGIMSDNLVDWFKERFTPLYQISAGATEDSLSTQLDSMFEKNAHIIHNHEPIDLAKFTEGLRASSAAVVKADVEWKEVMSSVGRTSGMDQDGIVSGYFIVTRSLRFRIRVGPAQNLQHCFFSAKIKNGQGDKGEGDSGSPVISELFITSINKQAPIHLPNVPKLLKFSGKMECTRHYRLGVDVGGTNTDSVLIDITDSNDIGTRGVVASFKHTTTPDVTTGIEIAVQKVLEKAGLEQKTDGILSLTIGTTHFINAVVQSDATKLAKVAVIRLAAPYTTECPPFTDFPEHLKRIICGHIAILKGGFQINGELVNELDEEELLREAQIIREKGLKNIVIVGIYSPLDTTGLQEYRARDVLLRELGKGINIVCSRDVAQIGLLERENASILNASILPFARRTISSFRSAMKKLGLTCPLYLTQNDGTLTSASEAAKLPIRTFSSGATNSMRGAGYLAGLGLSLGRGEREGKSDLKEKEKSVIVVDIGGTTTDVGVVLPSGYPRLAGAFVQIAGVRTNFSMPDVHSIGLGGGSRVHVHEGGAVTVGPDSVGNRLEQEALVFGGSTTTTTDVLVRARHLSDIGSADEVKNLSEDVVQGGQKAIHKLLSIAIDKMKTSPEDIDVLLVGGGSIICPITLRGVSRIITPPYHDVANAIGAAIASISGDVDTIIIPPTPNPSPEEITRLVDGVKHEAVKKAVERGAREETVRVVRVDVVPLAYVANGAMRVVVKAVGELGVEKVNVDAEDENEGEGDTGDDAYAGSVVDLGQKTEQGDSVDEVDYEDYRPKVVGDEWILSETDLLFVMEGCGVLGTGGGGSPYSTYLICLEALRRGGTIRVVDHKSLPPDGFLARGAFMGSPSVGVERLRDPRHLLEGAKELAKYCGNIEFVATFSDEIGGSNGLQALALSSYLGLPAFDGDTMGRAYPRINQLTVSVYNRPNALVPCALADGNGNVVILPRVKNDAMVETIMRVITTEMGSSAALCPAPLAVSEARDYGITRCLSLAWWIGRAICICRQKNMISRVAEKILECQNGKCLFIGKIVEVSREVRAGFTWGYVRVAPLLDDEKEDMSEERTSTMGQSEPGTTLRIPFQNEDLAAYLEKEDGTQTVVASVPDLITVLDSQTGSHLGTPEYAYGLRVTVIALAGHPLWKTEVGLKVGGPEAFGTLSFQLPSIANRNRWWMLSGRRVLSNLLSLPSTTMIPIFGDETRRRINLGGASTALGRDVLRDARKEREERREIRRRQENAIKLQAWWRGISEARRTRRELRQMFEADPTSLTGLRCLVLMGHDEEVLGSWSCAMNEDVLFKPLNGKDSESWFILLRQAAFFILTSVAHYPMSQYAVAHLNVLNALLQPRTEGTQVTHSILDYLLRRNFYSLLAQAVTSVPINSKNMPSLPLIVQLTSVPLGDTQPSAPPFTSVLVSIFQQILTIPLLPNRLPIPSISFLASHLPWTHLSVLRKSIPDLVQSLSIEARIHLIANLYMFASPHIPRLPSQTVGTYLKLLSALMNSLPANALDPEAAAKKRSIQSSIGQGDPESDSDDGHGITVVAVSSFEEPSPLPKLDNRTVKRLGSIPSASHIASLFAIANKSDSVLLNFVTFLLTLVLVWPSKKDAILNTIAGLASGGIIRILYRQYVLRSQIGQSNTNLSDPSTQAYWPPLVLLTDLYSQALLTMGDDEFFSETGATRNPLMLDDLRRFSKQLLNIAVTLYWREEYTTPGQQLVTQDLKCPWETVRDKVTRCLVAIHARDSRKPFVPRDHWLVESEIDLQSFVEAAILDDRQMLSESGVRTRQLTKFQLAQMSPRLGILNNIPFAIPFETRVRIFREFVYNDMVAHGANLESASTRSSVPSRAMMGFGNKTRVQVRREMVAQDGFDRLAEADLKQPIEITFIDQFGQEEAGIDGGGVFKEFLTSLSKEVFDTDRGLWLATKKNELYPNPHTYATEPHSLNWYRFIGRMLGKAMYEGILVDVAFAGFFLSKWLGKQSFLDDLVSLDPELYNGLIFLKHYTGNPEDLSLNFTVAVDEFGVTKSIDLIPNGSETPVTKENRLTYIYLISHYRLSKQIKLQSNAFFEGLSEMIDPSGSGTMFNQQEVQILLGGVNTSIDIQDLKNNTNYGGLYDPGHPTILLFWKVVNSFSEDQKRLLLRFVSSCSRPPLLGFKELVPNFSIRDAGPDQLRLPTASTCVNLLKLPRYTSEKTLRTKLLQAITSNAGFDLS</sequence>
<dbReference type="Pfam" id="PF01968">
    <property type="entry name" value="Hydantoinase_A"/>
    <property type="match status" value="1"/>
</dbReference>
<dbReference type="EC" id="2.3.2.26" evidence="2"/>
<dbReference type="FunFam" id="3.30.2410.10:FF:000011">
    <property type="entry name" value="Putative Ubiquitin-protein ligase E3C"/>
    <property type="match status" value="1"/>
</dbReference>
<dbReference type="PROSITE" id="PS50096">
    <property type="entry name" value="IQ"/>
    <property type="match status" value="1"/>
</dbReference>
<dbReference type="Gene3D" id="2.40.390.10">
    <property type="entry name" value="CV3147-like"/>
    <property type="match status" value="1"/>
</dbReference>
<keyword evidence="3" id="KW-0808">Transferase</keyword>
<evidence type="ECO:0000256" key="1">
    <source>
        <dbReference type="ARBA" id="ARBA00000885"/>
    </source>
</evidence>